<dbReference type="PANTHER" id="PTHR34070:SF1">
    <property type="entry name" value="DNA ALKYLATION REPAIR PROTEIN"/>
    <property type="match status" value="1"/>
</dbReference>
<dbReference type="Proteomes" id="UP000233417">
    <property type="component" value="Unassembled WGS sequence"/>
</dbReference>
<dbReference type="PANTHER" id="PTHR34070">
    <property type="entry name" value="ARMADILLO-TYPE FOLD"/>
    <property type="match status" value="1"/>
</dbReference>
<evidence type="ECO:0000313" key="2">
    <source>
        <dbReference type="Proteomes" id="UP000233417"/>
    </source>
</evidence>
<gene>
    <name evidence="1" type="ORF">CVU76_02335</name>
</gene>
<sequence length="236" mass="28050">MSLSKDILSDLKSFSNKEKAVFFPRFFKTGKGEYGEGDEFWGITVPNIRFVAKKYFKKISFDELEPLLVHPVHEVRLCSYIILTYKFEKADIEGKKEVYIFYIENLKGCNNWDIVDLSCYKILGEYLYITNTEKGILYQFADSNDLWKQRISIVSTYAFLRRNEYEDTLKISRILLNHKHDLIHKAVGWMLRELGKRDINVLREFLNENIKSMPRTTLRYSIEKMSEAEKKRYLSM</sequence>
<reference evidence="1 2" key="1">
    <citation type="journal article" date="2017" name="ISME J.">
        <title>Potential for microbial H2 and metal transformations associated with novel bacteria and archaea in deep terrestrial subsurface sediments.</title>
        <authorList>
            <person name="Hernsdorf A.W."/>
            <person name="Amano Y."/>
            <person name="Miyakawa K."/>
            <person name="Ise K."/>
            <person name="Suzuki Y."/>
            <person name="Anantharaman K."/>
            <person name="Probst A."/>
            <person name="Burstein D."/>
            <person name="Thomas B.C."/>
            <person name="Banfield J.F."/>
        </authorList>
    </citation>
    <scope>NUCLEOTIDE SEQUENCE [LARGE SCALE GENOMIC DNA]</scope>
    <source>
        <strain evidence="1">HGW-Dojkabacteria-1</strain>
    </source>
</reference>
<dbReference type="CDD" id="cd06561">
    <property type="entry name" value="AlkD_like"/>
    <property type="match status" value="1"/>
</dbReference>
<proteinExistence type="predicted"/>
<protein>
    <submittedName>
        <fullName evidence="1">DNA alkylation repair protein</fullName>
    </submittedName>
</protein>
<comment type="caution">
    <text evidence="1">The sequence shown here is derived from an EMBL/GenBank/DDBJ whole genome shotgun (WGS) entry which is preliminary data.</text>
</comment>
<evidence type="ECO:0000313" key="1">
    <source>
        <dbReference type="EMBL" id="PKN02841.1"/>
    </source>
</evidence>
<dbReference type="AlphaFoldDB" id="A0A2N2F3Q5"/>
<organism evidence="1 2">
    <name type="scientific">Candidatus Dojkabacteria bacterium HGW-Dojkabacteria-1</name>
    <dbReference type="NCBI Taxonomy" id="2013761"/>
    <lineage>
        <taxon>Bacteria</taxon>
        <taxon>Candidatus Dojkabacteria</taxon>
    </lineage>
</organism>
<dbReference type="SUPFAM" id="SSF48371">
    <property type="entry name" value="ARM repeat"/>
    <property type="match status" value="1"/>
</dbReference>
<accession>A0A2N2F3Q5</accession>
<dbReference type="InterPro" id="IPR014825">
    <property type="entry name" value="DNA_alkylation"/>
</dbReference>
<dbReference type="EMBL" id="PHAO01000001">
    <property type="protein sequence ID" value="PKN02841.1"/>
    <property type="molecule type" value="Genomic_DNA"/>
</dbReference>
<dbReference type="InterPro" id="IPR016024">
    <property type="entry name" value="ARM-type_fold"/>
</dbReference>
<name>A0A2N2F3Q5_9BACT</name>
<dbReference type="Gene3D" id="1.25.10.90">
    <property type="match status" value="1"/>
</dbReference>
<dbReference type="Pfam" id="PF08713">
    <property type="entry name" value="DNA_alkylation"/>
    <property type="match status" value="1"/>
</dbReference>